<reference evidence="1" key="1">
    <citation type="submission" date="2023-11" db="EMBL/GenBank/DDBJ databases">
        <authorList>
            <person name="Poullet M."/>
        </authorList>
    </citation>
    <scope>NUCLEOTIDE SEQUENCE</scope>
    <source>
        <strain evidence="1">E1834</strain>
    </source>
</reference>
<protein>
    <submittedName>
        <fullName evidence="1">Uncharacterized protein</fullName>
    </submittedName>
</protein>
<dbReference type="EMBL" id="CAVMJV010000012">
    <property type="protein sequence ID" value="CAK5046828.1"/>
    <property type="molecule type" value="Genomic_DNA"/>
</dbReference>
<accession>A0ACB0YHE7</accession>
<dbReference type="Proteomes" id="UP001497535">
    <property type="component" value="Unassembled WGS sequence"/>
</dbReference>
<organism evidence="1 2">
    <name type="scientific">Meloidogyne enterolobii</name>
    <name type="common">Root-knot nematode worm</name>
    <name type="synonym">Meloidogyne mayaguensis</name>
    <dbReference type="NCBI Taxonomy" id="390850"/>
    <lineage>
        <taxon>Eukaryota</taxon>
        <taxon>Metazoa</taxon>
        <taxon>Ecdysozoa</taxon>
        <taxon>Nematoda</taxon>
        <taxon>Chromadorea</taxon>
        <taxon>Rhabditida</taxon>
        <taxon>Tylenchina</taxon>
        <taxon>Tylenchomorpha</taxon>
        <taxon>Tylenchoidea</taxon>
        <taxon>Meloidogynidae</taxon>
        <taxon>Meloidogyninae</taxon>
        <taxon>Meloidogyne</taxon>
    </lineage>
</organism>
<evidence type="ECO:0000313" key="1">
    <source>
        <dbReference type="EMBL" id="CAK5046828.1"/>
    </source>
</evidence>
<gene>
    <name evidence="1" type="ORF">MENTE1834_LOCUS12197</name>
</gene>
<proteinExistence type="predicted"/>
<name>A0ACB0YHE7_MELEN</name>
<sequence length="65" mass="7709">MPAKSARQIAAKNNQLRLRQKRAIESFDGDVKWLVDNWNEKITVGNRANFCRDTRLLLNRFIFIF</sequence>
<evidence type="ECO:0000313" key="2">
    <source>
        <dbReference type="Proteomes" id="UP001497535"/>
    </source>
</evidence>
<keyword evidence="2" id="KW-1185">Reference proteome</keyword>
<comment type="caution">
    <text evidence="1">The sequence shown here is derived from an EMBL/GenBank/DDBJ whole genome shotgun (WGS) entry which is preliminary data.</text>
</comment>